<evidence type="ECO:0000313" key="7">
    <source>
        <dbReference type="EMBL" id="MCQ4080188.1"/>
    </source>
</evidence>
<dbReference type="PANTHER" id="PTHR30290:SF10">
    <property type="entry name" value="PERIPLASMIC OLIGOPEPTIDE-BINDING PROTEIN-RELATED"/>
    <property type="match status" value="1"/>
</dbReference>
<keyword evidence="4 5" id="KW-0732">Signal</keyword>
<dbReference type="SUPFAM" id="SSF53850">
    <property type="entry name" value="Periplasmic binding protein-like II"/>
    <property type="match status" value="1"/>
</dbReference>
<dbReference type="EMBL" id="JANFNG010000003">
    <property type="protein sequence ID" value="MCQ4080188.1"/>
    <property type="molecule type" value="Genomic_DNA"/>
</dbReference>
<dbReference type="Gene3D" id="3.10.105.10">
    <property type="entry name" value="Dipeptide-binding Protein, Domain 3"/>
    <property type="match status" value="1"/>
</dbReference>
<accession>A0ABT1PR88</accession>
<evidence type="ECO:0000259" key="6">
    <source>
        <dbReference type="Pfam" id="PF00496"/>
    </source>
</evidence>
<evidence type="ECO:0000256" key="2">
    <source>
        <dbReference type="ARBA" id="ARBA00005695"/>
    </source>
</evidence>
<comment type="similarity">
    <text evidence="2">Belongs to the bacterial solute-binding protein 5 family.</text>
</comment>
<gene>
    <name evidence="7" type="ORF">NGB36_06160</name>
</gene>
<name>A0ABT1PR88_9ACTN</name>
<keyword evidence="8" id="KW-1185">Reference proteome</keyword>
<evidence type="ECO:0000313" key="8">
    <source>
        <dbReference type="Proteomes" id="UP001057702"/>
    </source>
</evidence>
<feature type="domain" description="Solute-binding protein family 5" evidence="6">
    <location>
        <begin position="119"/>
        <end position="547"/>
    </location>
</feature>
<proteinExistence type="inferred from homology"/>
<evidence type="ECO:0000256" key="1">
    <source>
        <dbReference type="ARBA" id="ARBA00004196"/>
    </source>
</evidence>
<comment type="subcellular location">
    <subcellularLocation>
        <location evidence="1">Cell envelope</location>
    </subcellularLocation>
</comment>
<dbReference type="Gene3D" id="3.40.190.10">
    <property type="entry name" value="Periplasmic binding protein-like II"/>
    <property type="match status" value="1"/>
</dbReference>
<reference evidence="7" key="1">
    <citation type="submission" date="2022-06" db="EMBL/GenBank/DDBJ databases">
        <title>Draft genome sequence of Streptomyces sp. RB6PN25 isolated from peat swamp forest in Thailand.</title>
        <authorList>
            <person name="Duangmal K."/>
            <person name="Klaysubun C."/>
        </authorList>
    </citation>
    <scope>NUCLEOTIDE SEQUENCE</scope>
    <source>
        <strain evidence="7">RB6PN25</strain>
    </source>
</reference>
<feature type="signal peptide" evidence="5">
    <location>
        <begin position="1"/>
        <end position="33"/>
    </location>
</feature>
<dbReference type="RefSeq" id="WP_255919075.1">
    <property type="nucleotide sequence ID" value="NZ_JANFNG010000003.1"/>
</dbReference>
<protein>
    <submittedName>
        <fullName evidence="7">ABC transporter substrate-binding protein</fullName>
    </submittedName>
</protein>
<dbReference type="InterPro" id="IPR039424">
    <property type="entry name" value="SBP_5"/>
</dbReference>
<dbReference type="PROSITE" id="PS51257">
    <property type="entry name" value="PROKAR_LIPOPROTEIN"/>
    <property type="match status" value="1"/>
</dbReference>
<organism evidence="7 8">
    <name type="scientific">Streptomyces humicola</name>
    <dbReference type="NCBI Taxonomy" id="2953240"/>
    <lineage>
        <taxon>Bacteria</taxon>
        <taxon>Bacillati</taxon>
        <taxon>Actinomycetota</taxon>
        <taxon>Actinomycetes</taxon>
        <taxon>Kitasatosporales</taxon>
        <taxon>Streptomycetaceae</taxon>
        <taxon>Streptomyces</taxon>
    </lineage>
</organism>
<sequence>MRSGKERVIGGMAVLAAGALALSGCSSSSGSSAAGTAATAYSYGSIPAASSSVKQGGVLHVPEYPGSAPNWIFPITPSANSSVYDIDQFQYLSWRTLLWSPKGSSPEWDWSRSMTDGKPTVSNGGKTFTIKLNGKYTWSDGTKVSAKDVLFWFDVYKAALKENPSNSGNYVPGQFPDNVTSATAVDDQTVSFTFDKVYNPDWLMGTAFALIVPMPAHAWSKTSANGPVVDYTNPSNAKAIYDYLAAQSKDLSTYGTNPLWQVVDGPYKIKSYNTSTGAADFAANTTYTGEGKPNISEVDLLSYTSPTSEFNDLLSGKLDFGYVDTEDWPQLNRLKTKNFNLYGLPTFAFNDMYFNFKDATGGFDKAVNQLYIRQAFAHLQDEDAEIKGIFQNKAAPAYGPLGVVPKSPYTPANALKNPFPFSVDTAKQLLTGHGWTVVPNGTTTCTNPGTGANQCGAGIAKGQNLDFTFYYATTPKVIGQEVTAFAANLKQIGINATLKTDTFNNVYSQEDDASNPKNDNNWGMADFGGFTQDIYPTTDSLFNTTGTYNEGGFSDKTIDALTNNSMYSPNSSALTAEINGVDAALPAIFQPNPDTIVAWSPKLSGSPDAFAATTQTMLNPEDWYFTK</sequence>
<feature type="chain" id="PRO_5046781110" evidence="5">
    <location>
        <begin position="34"/>
        <end position="627"/>
    </location>
</feature>
<dbReference type="Pfam" id="PF00496">
    <property type="entry name" value="SBP_bac_5"/>
    <property type="match status" value="1"/>
</dbReference>
<dbReference type="Proteomes" id="UP001057702">
    <property type="component" value="Unassembled WGS sequence"/>
</dbReference>
<dbReference type="PANTHER" id="PTHR30290">
    <property type="entry name" value="PERIPLASMIC BINDING COMPONENT OF ABC TRANSPORTER"/>
    <property type="match status" value="1"/>
</dbReference>
<comment type="caution">
    <text evidence="7">The sequence shown here is derived from an EMBL/GenBank/DDBJ whole genome shotgun (WGS) entry which is preliminary data.</text>
</comment>
<evidence type="ECO:0000256" key="5">
    <source>
        <dbReference type="SAM" id="SignalP"/>
    </source>
</evidence>
<evidence type="ECO:0000256" key="4">
    <source>
        <dbReference type="ARBA" id="ARBA00022729"/>
    </source>
</evidence>
<keyword evidence="3" id="KW-0813">Transport</keyword>
<evidence type="ECO:0000256" key="3">
    <source>
        <dbReference type="ARBA" id="ARBA00022448"/>
    </source>
</evidence>
<dbReference type="InterPro" id="IPR000914">
    <property type="entry name" value="SBP_5_dom"/>
</dbReference>